<dbReference type="AlphaFoldDB" id="A0A0K9XD07"/>
<dbReference type="Proteomes" id="UP000037288">
    <property type="component" value="Unassembled WGS sequence"/>
</dbReference>
<accession>A0A0K9XD07</accession>
<keyword evidence="1" id="KW-1133">Transmembrane helix</keyword>
<dbReference type="PATRIC" id="fig|1678637.3.peg.3645"/>
<keyword evidence="1" id="KW-0472">Membrane</keyword>
<reference evidence="3" key="1">
    <citation type="submission" date="2015-07" db="EMBL/GenBank/DDBJ databases">
        <title>Draft genome sequence of Streptomyces sp. CMAA 1322, a bacterium isolated from Caatinga biome, from dry forest semiarid of Brazil.</title>
        <authorList>
            <person name="Santos S.N."/>
            <person name="Gacesa R."/>
            <person name="Taketani R.G."/>
            <person name="Long P.F."/>
            <person name="Melo I.S."/>
        </authorList>
    </citation>
    <scope>NUCLEOTIDE SEQUENCE [LARGE SCALE GENOMIC DNA]</scope>
    <source>
        <strain evidence="3">CMAA 1322</strain>
    </source>
</reference>
<evidence type="ECO:0000256" key="1">
    <source>
        <dbReference type="SAM" id="Phobius"/>
    </source>
</evidence>
<keyword evidence="1" id="KW-0812">Transmembrane</keyword>
<evidence type="ECO:0000313" key="3">
    <source>
        <dbReference type="Proteomes" id="UP000037288"/>
    </source>
</evidence>
<organism evidence="2 3">
    <name type="scientific">Streptomyces caatingaensis</name>
    <dbReference type="NCBI Taxonomy" id="1678637"/>
    <lineage>
        <taxon>Bacteria</taxon>
        <taxon>Bacillati</taxon>
        <taxon>Actinomycetota</taxon>
        <taxon>Actinomycetes</taxon>
        <taxon>Kitasatosporales</taxon>
        <taxon>Streptomycetaceae</taxon>
        <taxon>Streptomyces</taxon>
    </lineage>
</organism>
<protein>
    <submittedName>
        <fullName evidence="2">Uncharacterized protein</fullName>
    </submittedName>
</protein>
<proteinExistence type="predicted"/>
<evidence type="ECO:0000313" key="2">
    <source>
        <dbReference type="EMBL" id="KNB51260.1"/>
    </source>
</evidence>
<gene>
    <name evidence="2" type="ORF">AC230_16915</name>
</gene>
<sequence length="67" mass="7034">MAHDATESRAAADIVQSMSIRGIRRIAVDRLLRAVWNGLVALGMLYVTGETAPADPVMGLPEASAGL</sequence>
<feature type="transmembrane region" description="Helical" evidence="1">
    <location>
        <begin position="31"/>
        <end position="49"/>
    </location>
</feature>
<name>A0A0K9XD07_9ACTN</name>
<comment type="caution">
    <text evidence="2">The sequence shown here is derived from an EMBL/GenBank/DDBJ whole genome shotgun (WGS) entry which is preliminary data.</text>
</comment>
<keyword evidence="3" id="KW-1185">Reference proteome</keyword>
<dbReference type="EMBL" id="LFXA01000010">
    <property type="protein sequence ID" value="KNB51260.1"/>
    <property type="molecule type" value="Genomic_DNA"/>
</dbReference>